<sequence length="79" mass="7470">MRPGAPGRAGAVRTGRGSATAPGGCAAVGRCGVHRGPGPAGRSTLRGGVPAGLGDGHPVPSGLYTASARATSAWGVRGP</sequence>
<protein>
    <submittedName>
        <fullName evidence="2">Uncharacterized protein</fullName>
    </submittedName>
</protein>
<proteinExistence type="predicted"/>
<organism evidence="2 3">
    <name type="scientific">Citricoccus parietis</name>
    <dbReference type="NCBI Taxonomy" id="592307"/>
    <lineage>
        <taxon>Bacteria</taxon>
        <taxon>Bacillati</taxon>
        <taxon>Actinomycetota</taxon>
        <taxon>Actinomycetes</taxon>
        <taxon>Micrococcales</taxon>
        <taxon>Micrococcaceae</taxon>
        <taxon>Citricoccus</taxon>
    </lineage>
</organism>
<comment type="caution">
    <text evidence="2">The sequence shown here is derived from an EMBL/GenBank/DDBJ whole genome shotgun (WGS) entry which is preliminary data.</text>
</comment>
<dbReference type="EMBL" id="JBHMFI010000001">
    <property type="protein sequence ID" value="MFB9072455.1"/>
    <property type="molecule type" value="Genomic_DNA"/>
</dbReference>
<evidence type="ECO:0000256" key="1">
    <source>
        <dbReference type="SAM" id="MobiDB-lite"/>
    </source>
</evidence>
<evidence type="ECO:0000313" key="3">
    <source>
        <dbReference type="Proteomes" id="UP001589575"/>
    </source>
</evidence>
<gene>
    <name evidence="2" type="ORF">ACFFX0_15125</name>
</gene>
<accession>A0ABV5G0K7</accession>
<feature type="region of interest" description="Disordered" evidence="1">
    <location>
        <begin position="1"/>
        <end position="58"/>
    </location>
</feature>
<evidence type="ECO:0000313" key="2">
    <source>
        <dbReference type="EMBL" id="MFB9072455.1"/>
    </source>
</evidence>
<name>A0ABV5G0K7_9MICC</name>
<keyword evidence="3" id="KW-1185">Reference proteome</keyword>
<dbReference type="Proteomes" id="UP001589575">
    <property type="component" value="Unassembled WGS sequence"/>
</dbReference>
<reference evidence="2 3" key="1">
    <citation type="submission" date="2024-09" db="EMBL/GenBank/DDBJ databases">
        <authorList>
            <person name="Sun Q."/>
            <person name="Mori K."/>
        </authorList>
    </citation>
    <scope>NUCLEOTIDE SEQUENCE [LARGE SCALE GENOMIC DNA]</scope>
    <source>
        <strain evidence="2 3">CCM 7609</strain>
    </source>
</reference>